<sequence>MADVTEGRSSQSDEISTTDRPIDGGGSSAEACASTNGDLKGGKDGQRREDVERSGARIRRSEGRKEKIRRGPSDHRRRGRIQCVTSKRHFLSEPVLPNSASPRSRYNNNKVKRDYRSELIILYFE</sequence>
<evidence type="ECO:0000313" key="3">
    <source>
        <dbReference type="Proteomes" id="UP000479000"/>
    </source>
</evidence>
<gene>
    <name evidence="2" type="ORF">NTEN_LOCUS12676</name>
</gene>
<feature type="region of interest" description="Disordered" evidence="1">
    <location>
        <begin position="1"/>
        <end position="81"/>
    </location>
</feature>
<name>A0A6H5H1B9_9HEMI</name>
<protein>
    <submittedName>
        <fullName evidence="2">Uncharacterized protein</fullName>
    </submittedName>
</protein>
<feature type="compositionally biased region" description="Basic and acidic residues" evidence="1">
    <location>
        <begin position="40"/>
        <end position="74"/>
    </location>
</feature>
<dbReference type="Proteomes" id="UP000479000">
    <property type="component" value="Unassembled WGS sequence"/>
</dbReference>
<evidence type="ECO:0000256" key="1">
    <source>
        <dbReference type="SAM" id="MobiDB-lite"/>
    </source>
</evidence>
<feature type="compositionally biased region" description="Polar residues" evidence="1">
    <location>
        <begin position="7"/>
        <end position="19"/>
    </location>
</feature>
<accession>A0A6H5H1B9</accession>
<keyword evidence="3" id="KW-1185">Reference proteome</keyword>
<dbReference type="EMBL" id="CADCXU010019030">
    <property type="protein sequence ID" value="CAB0007391.1"/>
    <property type="molecule type" value="Genomic_DNA"/>
</dbReference>
<dbReference type="AlphaFoldDB" id="A0A6H5H1B9"/>
<evidence type="ECO:0000313" key="2">
    <source>
        <dbReference type="EMBL" id="CAB0007391.1"/>
    </source>
</evidence>
<organism evidence="2 3">
    <name type="scientific">Nesidiocoris tenuis</name>
    <dbReference type="NCBI Taxonomy" id="355587"/>
    <lineage>
        <taxon>Eukaryota</taxon>
        <taxon>Metazoa</taxon>
        <taxon>Ecdysozoa</taxon>
        <taxon>Arthropoda</taxon>
        <taxon>Hexapoda</taxon>
        <taxon>Insecta</taxon>
        <taxon>Pterygota</taxon>
        <taxon>Neoptera</taxon>
        <taxon>Paraneoptera</taxon>
        <taxon>Hemiptera</taxon>
        <taxon>Heteroptera</taxon>
        <taxon>Panheteroptera</taxon>
        <taxon>Cimicomorpha</taxon>
        <taxon>Miridae</taxon>
        <taxon>Dicyphina</taxon>
        <taxon>Nesidiocoris</taxon>
    </lineage>
</organism>
<proteinExistence type="predicted"/>
<reference evidence="2 3" key="1">
    <citation type="submission" date="2020-02" db="EMBL/GenBank/DDBJ databases">
        <authorList>
            <person name="Ferguson B K."/>
        </authorList>
    </citation>
    <scope>NUCLEOTIDE SEQUENCE [LARGE SCALE GENOMIC DNA]</scope>
</reference>